<accession>A0AAJ0B824</accession>
<dbReference type="EMBL" id="MU839843">
    <property type="protein sequence ID" value="KAK1751131.1"/>
    <property type="molecule type" value="Genomic_DNA"/>
</dbReference>
<keyword evidence="2" id="KW-1185">Reference proteome</keyword>
<gene>
    <name evidence="1" type="ORF">QBC47DRAFT_464326</name>
</gene>
<evidence type="ECO:0000313" key="1">
    <source>
        <dbReference type="EMBL" id="KAK1751131.1"/>
    </source>
</evidence>
<dbReference type="Proteomes" id="UP001239445">
    <property type="component" value="Unassembled WGS sequence"/>
</dbReference>
<reference evidence="1" key="1">
    <citation type="submission" date="2023-06" db="EMBL/GenBank/DDBJ databases">
        <title>Genome-scale phylogeny and comparative genomics of the fungal order Sordariales.</title>
        <authorList>
            <consortium name="Lawrence Berkeley National Laboratory"/>
            <person name="Hensen N."/>
            <person name="Bonometti L."/>
            <person name="Westerberg I."/>
            <person name="Brannstrom I.O."/>
            <person name="Guillou S."/>
            <person name="Cros-Aarteil S."/>
            <person name="Calhoun S."/>
            <person name="Haridas S."/>
            <person name="Kuo A."/>
            <person name="Mondo S."/>
            <person name="Pangilinan J."/>
            <person name="Riley R."/>
            <person name="Labutti K."/>
            <person name="Andreopoulos B."/>
            <person name="Lipzen A."/>
            <person name="Chen C."/>
            <person name="Yanf M."/>
            <person name="Daum C."/>
            <person name="Ng V."/>
            <person name="Clum A."/>
            <person name="Steindorff A."/>
            <person name="Ohm R."/>
            <person name="Martin F."/>
            <person name="Silar P."/>
            <person name="Natvig D."/>
            <person name="Lalanne C."/>
            <person name="Gautier V."/>
            <person name="Ament-Velasquez S.L."/>
            <person name="Kruys A."/>
            <person name="Hutchinson M.I."/>
            <person name="Powell A.J."/>
            <person name="Barry K."/>
            <person name="Miller A.N."/>
            <person name="Grigoriev I.V."/>
            <person name="Debuchy R."/>
            <person name="Gladieux P."/>
            <person name="Thoren M.H."/>
            <person name="Johannesson H."/>
        </authorList>
    </citation>
    <scope>NUCLEOTIDE SEQUENCE</scope>
    <source>
        <strain evidence="1">PSN4</strain>
    </source>
</reference>
<dbReference type="AlphaFoldDB" id="A0AAJ0B824"/>
<organism evidence="1 2">
    <name type="scientific">Echria macrotheca</name>
    <dbReference type="NCBI Taxonomy" id="438768"/>
    <lineage>
        <taxon>Eukaryota</taxon>
        <taxon>Fungi</taxon>
        <taxon>Dikarya</taxon>
        <taxon>Ascomycota</taxon>
        <taxon>Pezizomycotina</taxon>
        <taxon>Sordariomycetes</taxon>
        <taxon>Sordariomycetidae</taxon>
        <taxon>Sordariales</taxon>
        <taxon>Schizotheciaceae</taxon>
        <taxon>Echria</taxon>
    </lineage>
</organism>
<evidence type="ECO:0000313" key="2">
    <source>
        <dbReference type="Proteomes" id="UP001239445"/>
    </source>
</evidence>
<name>A0AAJ0B824_9PEZI</name>
<comment type="caution">
    <text evidence="1">The sequence shown here is derived from an EMBL/GenBank/DDBJ whole genome shotgun (WGS) entry which is preliminary data.</text>
</comment>
<proteinExistence type="predicted"/>
<protein>
    <submittedName>
        <fullName evidence="1">Uncharacterized protein</fullName>
    </submittedName>
</protein>
<sequence>MAKSYPSGETKGGWHLVTCQNAVSRPKDIWETNTWGGLPPLNDSPQEISASAIKILQTELKATDASEHLPNPCLDSTFQTPVYDFLDWNVTRVYLNASGEYPNTFHIAVRLRDSANNYSMNCAGDHMIRNTGPFEQRYTPCAPEGGFNDNSFQPLVSFELYEPILQESSIPNWAGQDLNSKIGLQQYWICTSPADPSSYPRVFKATVRDDIRLACPARNGSATGERIQCNTKTPGSLRADYTPKYDASLTPVLIPSPFDPPPAEEGLHPAPPRDCTDLSLTHPDVIVEDGVLLQIGPQGRSGTNMTGHSLQLNLTSRVTGVSHSCRWGEAWNQTEISGDRNLTLVLRCTPPPAAPPDPFGSVFSMTFAPSTGSATIRHWWQCGDMGGTYSRRYGTYALYTMPLYCLDGESQTCHANRHTVKGQLQEPAQYDPVDVPPPPGASKAGCTASSLAPQWVVRSFRYEERRRYRSEAANTTVTPPTEWKYKYKPGITISLDLLNKANDYAVSCSLVVPENTTSWQRCFPDTGRAQYYIETYVRFDPATAQLSVNQTWFCSDTDPSQPLLYEGALSLRVPYCGETAETKRDVCERRTFGVRGCDMFTLTRWCQTGKYNMNSDSLEPVNMTAGGTTVRTSRLPANALVDPDPDPNVWSCTADSLGRPVTWTLSQFRPSGFFHTYWLYMSAVSAPPSVLSFDFANSAFSRRSGDGDGGLIRHVEANTPALTPFTPEWRPAASYGQRDDPWWNFGFGGRFPFDNPLSWRMRFDAATGYLEMNHVWYCNDKNPDTPLLFNGTWAGHIDMKCGLNDIDPKDPDYVEIGCFLPNGSVTVAPRVYSQRLRSMAELPR</sequence>